<name>A0ABN2TXX8_9MICO</name>
<sequence length="53" mass="5030">MRRSGAGRLWSGLGAVTGAGAADSFAGVPAVGSAGVFVVVDTPSTPARGVDVA</sequence>
<gene>
    <name evidence="1" type="ORF">GCM10009740_11320</name>
</gene>
<dbReference type="EMBL" id="BAAANB010000003">
    <property type="protein sequence ID" value="GAA2023708.1"/>
    <property type="molecule type" value="Genomic_DNA"/>
</dbReference>
<dbReference type="Proteomes" id="UP001501285">
    <property type="component" value="Unassembled WGS sequence"/>
</dbReference>
<evidence type="ECO:0000313" key="2">
    <source>
        <dbReference type="Proteomes" id="UP001501285"/>
    </source>
</evidence>
<accession>A0ABN2TXX8</accession>
<keyword evidence="2" id="KW-1185">Reference proteome</keyword>
<evidence type="ECO:0000313" key="1">
    <source>
        <dbReference type="EMBL" id="GAA2023708.1"/>
    </source>
</evidence>
<organism evidence="1 2">
    <name type="scientific">Terrabacter terrae</name>
    <dbReference type="NCBI Taxonomy" id="318434"/>
    <lineage>
        <taxon>Bacteria</taxon>
        <taxon>Bacillati</taxon>
        <taxon>Actinomycetota</taxon>
        <taxon>Actinomycetes</taxon>
        <taxon>Micrococcales</taxon>
        <taxon>Intrasporangiaceae</taxon>
        <taxon>Terrabacter</taxon>
    </lineage>
</organism>
<comment type="caution">
    <text evidence="1">The sequence shown here is derived from an EMBL/GenBank/DDBJ whole genome shotgun (WGS) entry which is preliminary data.</text>
</comment>
<proteinExistence type="predicted"/>
<protein>
    <submittedName>
        <fullName evidence="1">Uncharacterized protein</fullName>
    </submittedName>
</protein>
<reference evidence="1 2" key="1">
    <citation type="journal article" date="2019" name="Int. J. Syst. Evol. Microbiol.">
        <title>The Global Catalogue of Microorganisms (GCM) 10K type strain sequencing project: providing services to taxonomists for standard genome sequencing and annotation.</title>
        <authorList>
            <consortium name="The Broad Institute Genomics Platform"/>
            <consortium name="The Broad Institute Genome Sequencing Center for Infectious Disease"/>
            <person name="Wu L."/>
            <person name="Ma J."/>
        </authorList>
    </citation>
    <scope>NUCLEOTIDE SEQUENCE [LARGE SCALE GENOMIC DNA]</scope>
    <source>
        <strain evidence="1 2">JCM 14283</strain>
    </source>
</reference>